<evidence type="ECO:0000313" key="1">
    <source>
        <dbReference type="EMBL" id="QLQ31410.1"/>
    </source>
</evidence>
<dbReference type="Proteomes" id="UP000510621">
    <property type="component" value="Chromosome"/>
</dbReference>
<dbReference type="AlphaFoldDB" id="A0A7L6AQS4"/>
<dbReference type="InterPro" id="IPR036513">
    <property type="entry name" value="STAS_dom_sf"/>
</dbReference>
<evidence type="ECO:0000313" key="2">
    <source>
        <dbReference type="Proteomes" id="UP000510621"/>
    </source>
</evidence>
<keyword evidence="2" id="KW-1185">Reference proteome</keyword>
<dbReference type="InterPro" id="IPR038396">
    <property type="entry name" value="SpoIIAA-like_sf"/>
</dbReference>
<gene>
    <name evidence="1" type="ORF">HZT40_07135</name>
</gene>
<sequence>MIKELPESEGSVLGFEISGKVTLDEEKAWIARLDKVLEEHGKVSVLAVLDEGAGWGVKAGIEDLQWIMKNMKKLDRIAIVSDSSVWKWLIAVDSQFAKMIGIGEKYFETSQIADAWKWIKA</sequence>
<reference evidence="1" key="1">
    <citation type="submission" date="2020-06" db="EMBL/GenBank/DDBJ databases">
        <title>Analysis procedures for assessing recovery of high quality, complete, closed genomes from Nanopore long read metagenome sequencing.</title>
        <authorList>
            <person name="Bessarab I."/>
            <person name="Arumugam K."/>
            <person name="Haryono M."/>
            <person name="Liu X."/>
            <person name="Roy S."/>
            <person name="Zuniga-Montanez R.E."/>
            <person name="Qiu G."/>
            <person name="Drautz-Moses D.I."/>
            <person name="Law Y.Y."/>
            <person name="Wuertz S."/>
            <person name="Lauro F.M."/>
            <person name="Huson D.H."/>
            <person name="Williams R.B."/>
        </authorList>
    </citation>
    <scope>NUCLEOTIDE SEQUENCE [LARGE SCALE GENOMIC DNA]</scope>
    <source>
        <strain evidence="1">SSD2</strain>
    </source>
</reference>
<organism evidence="1 2">
    <name type="scientific">Candidatus Thiothrix singaporensis</name>
    <dbReference type="NCBI Taxonomy" id="2799669"/>
    <lineage>
        <taxon>Bacteria</taxon>
        <taxon>Pseudomonadati</taxon>
        <taxon>Pseudomonadota</taxon>
        <taxon>Gammaproteobacteria</taxon>
        <taxon>Thiotrichales</taxon>
        <taxon>Thiotrichaceae</taxon>
        <taxon>Thiothrix</taxon>
    </lineage>
</organism>
<accession>A0A7L6AQS4</accession>
<dbReference type="EMBL" id="CP059265">
    <property type="protein sequence ID" value="QLQ31410.1"/>
    <property type="molecule type" value="Genomic_DNA"/>
</dbReference>
<dbReference type="Pfam" id="PF11964">
    <property type="entry name" value="SpoIIAA-like"/>
    <property type="match status" value="1"/>
</dbReference>
<name>A0A7L6AQS4_9GAMM</name>
<dbReference type="Gene3D" id="3.40.50.10600">
    <property type="entry name" value="SpoIIaa-like domains"/>
    <property type="match status" value="1"/>
</dbReference>
<protein>
    <submittedName>
        <fullName evidence="1">STAS/SEC14 domain-containing protein</fullName>
    </submittedName>
</protein>
<dbReference type="InterPro" id="IPR021866">
    <property type="entry name" value="SpoIIAA-like"/>
</dbReference>
<dbReference type="KEGG" id="this:HZT40_07135"/>
<dbReference type="SUPFAM" id="SSF52091">
    <property type="entry name" value="SpoIIaa-like"/>
    <property type="match status" value="1"/>
</dbReference>
<proteinExistence type="predicted"/>